<name>A0A0R2U330_9GAMM</name>
<dbReference type="InterPro" id="IPR004567">
    <property type="entry name" value="Type_II_PanK"/>
</dbReference>
<dbReference type="InterPro" id="IPR043129">
    <property type="entry name" value="ATPase_NBD"/>
</dbReference>
<evidence type="ECO:0000256" key="2">
    <source>
        <dbReference type="ARBA" id="ARBA00022840"/>
    </source>
</evidence>
<dbReference type="PANTHER" id="PTHR12280">
    <property type="entry name" value="PANTOTHENATE KINASE"/>
    <property type="match status" value="1"/>
</dbReference>
<dbReference type="STRING" id="1655612.ABS10_06365"/>
<protein>
    <submittedName>
        <fullName evidence="4">Pantothenate kinase</fullName>
    </submittedName>
</protein>
<dbReference type="GO" id="GO:0005524">
    <property type="term" value="F:ATP binding"/>
    <property type="evidence" value="ECO:0007669"/>
    <property type="project" value="UniProtKB-KW"/>
</dbReference>
<keyword evidence="1" id="KW-0547">Nucleotide-binding</keyword>
<dbReference type="GO" id="GO:0015937">
    <property type="term" value="P:coenzyme A biosynthetic process"/>
    <property type="evidence" value="ECO:0007669"/>
    <property type="project" value="UniProtKB-KW"/>
</dbReference>
<evidence type="ECO:0000313" key="5">
    <source>
        <dbReference type="Proteomes" id="UP000051027"/>
    </source>
</evidence>
<proteinExistence type="predicted"/>
<evidence type="ECO:0000256" key="1">
    <source>
        <dbReference type="ARBA" id="ARBA00022741"/>
    </source>
</evidence>
<organism evidence="4 5">
    <name type="scientific">SAR86 cluster bacterium BACL1 MAG-120820-bin45</name>
    <dbReference type="NCBI Taxonomy" id="1655612"/>
    <lineage>
        <taxon>Bacteria</taxon>
        <taxon>Pseudomonadati</taxon>
        <taxon>Pseudomonadota</taxon>
        <taxon>Gammaproteobacteria</taxon>
        <taxon>SAR86 cluster</taxon>
    </lineage>
</organism>
<comment type="caution">
    <text evidence="4">The sequence shown here is derived from an EMBL/GenBank/DDBJ whole genome shotgun (WGS) entry which is preliminary data.</text>
</comment>
<dbReference type="Proteomes" id="UP000051027">
    <property type="component" value="Unassembled WGS sequence"/>
</dbReference>
<dbReference type="Gene3D" id="3.30.420.40">
    <property type="match status" value="1"/>
</dbReference>
<dbReference type="GO" id="GO:0005829">
    <property type="term" value="C:cytosol"/>
    <property type="evidence" value="ECO:0007669"/>
    <property type="project" value="TreeGrafter"/>
</dbReference>
<evidence type="ECO:0000313" key="4">
    <source>
        <dbReference type="EMBL" id="KRO93476.1"/>
    </source>
</evidence>
<dbReference type="SUPFAM" id="SSF53067">
    <property type="entry name" value="Actin-like ATPase domain"/>
    <property type="match status" value="1"/>
</dbReference>
<keyword evidence="2" id="KW-0067">ATP-binding</keyword>
<reference evidence="4 5" key="1">
    <citation type="submission" date="2015-10" db="EMBL/GenBank/DDBJ databases">
        <title>Metagenome-Assembled Genomes uncover a global brackish microbiome.</title>
        <authorList>
            <person name="Hugerth L.W."/>
            <person name="Larsson J."/>
            <person name="Alneberg J."/>
            <person name="Lindh M.V."/>
            <person name="Legrand C."/>
            <person name="Pinhassi J."/>
            <person name="Andersson A.F."/>
        </authorList>
    </citation>
    <scope>NUCLEOTIDE SEQUENCE [LARGE SCALE GENOMIC DNA]</scope>
    <source>
        <strain evidence="4">BACL1 MAG-120820-bin45</strain>
    </source>
</reference>
<dbReference type="GO" id="GO:0004594">
    <property type="term" value="F:pantothenate kinase activity"/>
    <property type="evidence" value="ECO:0007669"/>
    <property type="project" value="TreeGrafter"/>
</dbReference>
<keyword evidence="3" id="KW-0173">Coenzyme A biosynthesis</keyword>
<keyword evidence="4" id="KW-0808">Transferase</keyword>
<dbReference type="EMBL" id="LICS01000195">
    <property type="protein sequence ID" value="KRO93476.1"/>
    <property type="molecule type" value="Genomic_DNA"/>
</dbReference>
<dbReference type="AlphaFoldDB" id="A0A0R2U330"/>
<sequence>MLVAFDFGISNTDIAVFKEHEKIFHTIPTKQENLSLALLEEILELYDLDRSKIDFIGVTGGKSSDLPDLIDSTPIIKVNEIEAIGFGAKTLYQIEEEPTLVVSAGTGTACVLIQGNTFSHLGGIAVGGGMLEGLGSLLFKNSHGQEINEFASQGSRDKLDLLIGDVVNKIGALSPDITAVNFGKAKFASADTMENTSAALCNMIGEVIGTVAYLNALLIGSSEVCFLGRTSHLSEVIKGIDQRLVLAGITGHYDDQRAYGNVIGVLEQLKNYG</sequence>
<gene>
    <name evidence="4" type="ORF">ABS10_06365</name>
</gene>
<dbReference type="PANTHER" id="PTHR12280:SF20">
    <property type="entry name" value="4'-PHOSPHOPANTETHEINE PHOSPHATASE"/>
    <property type="match status" value="1"/>
</dbReference>
<evidence type="ECO:0000256" key="3">
    <source>
        <dbReference type="ARBA" id="ARBA00022993"/>
    </source>
</evidence>
<keyword evidence="4" id="KW-0418">Kinase</keyword>
<dbReference type="Pfam" id="PF03630">
    <property type="entry name" value="Fumble"/>
    <property type="match status" value="1"/>
</dbReference>
<accession>A0A0R2U330</accession>
<dbReference type="CDD" id="cd24085">
    <property type="entry name" value="ASKHA_NBD_PanK-II_bac"/>
    <property type="match status" value="1"/>
</dbReference>